<organism evidence="2 3">
    <name type="scientific">Exidia glandulosa HHB12029</name>
    <dbReference type="NCBI Taxonomy" id="1314781"/>
    <lineage>
        <taxon>Eukaryota</taxon>
        <taxon>Fungi</taxon>
        <taxon>Dikarya</taxon>
        <taxon>Basidiomycota</taxon>
        <taxon>Agaricomycotina</taxon>
        <taxon>Agaricomycetes</taxon>
        <taxon>Auriculariales</taxon>
        <taxon>Exidiaceae</taxon>
        <taxon>Exidia</taxon>
    </lineage>
</organism>
<proteinExistence type="predicted"/>
<keyword evidence="3" id="KW-1185">Reference proteome</keyword>
<dbReference type="OrthoDB" id="5380555at2759"/>
<feature type="domain" description="AAA-ATPase-like" evidence="1">
    <location>
        <begin position="147"/>
        <end position="313"/>
    </location>
</feature>
<dbReference type="EMBL" id="KV426035">
    <property type="protein sequence ID" value="KZV91091.1"/>
    <property type="molecule type" value="Genomic_DNA"/>
</dbReference>
<reference evidence="2 3" key="1">
    <citation type="journal article" date="2016" name="Mol. Biol. Evol.">
        <title>Comparative Genomics of Early-Diverging Mushroom-Forming Fungi Provides Insights into the Origins of Lignocellulose Decay Capabilities.</title>
        <authorList>
            <person name="Nagy L.G."/>
            <person name="Riley R."/>
            <person name="Tritt A."/>
            <person name="Adam C."/>
            <person name="Daum C."/>
            <person name="Floudas D."/>
            <person name="Sun H."/>
            <person name="Yadav J.S."/>
            <person name="Pangilinan J."/>
            <person name="Larsson K.H."/>
            <person name="Matsuura K."/>
            <person name="Barry K."/>
            <person name="Labutti K."/>
            <person name="Kuo R."/>
            <person name="Ohm R.A."/>
            <person name="Bhattacharya S.S."/>
            <person name="Shirouzu T."/>
            <person name="Yoshinaga Y."/>
            <person name="Martin F.M."/>
            <person name="Grigoriev I.V."/>
            <person name="Hibbett D.S."/>
        </authorList>
    </citation>
    <scope>NUCLEOTIDE SEQUENCE [LARGE SCALE GENOMIC DNA]</scope>
    <source>
        <strain evidence="2 3">HHB12029</strain>
    </source>
</reference>
<accession>A0A165GW61</accession>
<dbReference type="InterPro" id="IPR018631">
    <property type="entry name" value="AAA-ATPase-like_dom"/>
</dbReference>
<evidence type="ECO:0000313" key="2">
    <source>
        <dbReference type="EMBL" id="KZV91091.1"/>
    </source>
</evidence>
<dbReference type="Pfam" id="PF09820">
    <property type="entry name" value="AAA-ATPase_like"/>
    <property type="match status" value="1"/>
</dbReference>
<dbReference type="Proteomes" id="UP000077266">
    <property type="component" value="Unassembled WGS sequence"/>
</dbReference>
<evidence type="ECO:0000259" key="1">
    <source>
        <dbReference type="Pfam" id="PF09820"/>
    </source>
</evidence>
<evidence type="ECO:0000313" key="3">
    <source>
        <dbReference type="Proteomes" id="UP000077266"/>
    </source>
</evidence>
<gene>
    <name evidence="2" type="ORF">EXIGLDRAFT_750323</name>
</gene>
<dbReference type="InParanoid" id="A0A165GW61"/>
<name>A0A165GW61_EXIGL</name>
<sequence length="529" mass="58513">MDSPVRVFRCGLTNHDDYVFAVYLDEQIPPTTTIGDLLRLMTQDHAQTCGCSVRVGGEVWYLNSMVETFEPTSHPVPVTRTLGEINRGLEPDAVHLVVVGHPGNRSLLPVHPPDFLPPCEVIEHNDAGVLKLAGTKPLLPDDTCVNYAEMCTTKGLIVVDKTRFVLPQFSQPDPSRLAVLRRPAGFGKTTLLSVLTTYFDVACLPAYYSNMDCDEIPPHLDYLDNAARMMILHMDFAELRFVRTMSQRAMFAECDRFLGVVGTNFVKRYVNILPDVSPVSDAGYNYYSAIYRARDAGYEVFLAIDNYTAPFSDAQYALWEDIIGLQIINPILQDFAEGRIRRGIMVGTDLGTYTPFGDWEHFQQSTQDLTRTGELSTAFGLTPDEVQALGAAADIDNLLADVHRASAHSQDQQTAIIAGNSLPIFCTRDILALARQRLEPHQSPSSALVTVTVIHVPLQNVVDSEESERGDSDDTLVDDEIEQSLRGSYAAKACPSGSPPRKVAVVQVAEEWLGGDDDMGYEPFDDDWS</sequence>
<protein>
    <recommendedName>
        <fullName evidence="1">AAA-ATPase-like domain-containing protein</fullName>
    </recommendedName>
</protein>
<dbReference type="AlphaFoldDB" id="A0A165GW61"/>